<keyword evidence="1 4" id="KW-0808">Transferase</keyword>
<keyword evidence="2" id="KW-0012">Acyltransferase</keyword>
<dbReference type="GO" id="GO:0016747">
    <property type="term" value="F:acyltransferase activity, transferring groups other than amino-acyl groups"/>
    <property type="evidence" value="ECO:0007669"/>
    <property type="project" value="InterPro"/>
</dbReference>
<keyword evidence="5" id="KW-1185">Reference proteome</keyword>
<dbReference type="AlphaFoldDB" id="A0A2A9HGY0"/>
<evidence type="ECO:0000313" key="5">
    <source>
        <dbReference type="Proteomes" id="UP000223071"/>
    </source>
</evidence>
<dbReference type="CDD" id="cd04301">
    <property type="entry name" value="NAT_SF"/>
    <property type="match status" value="1"/>
</dbReference>
<dbReference type="InterPro" id="IPR000182">
    <property type="entry name" value="GNAT_dom"/>
</dbReference>
<evidence type="ECO:0000259" key="3">
    <source>
        <dbReference type="PROSITE" id="PS51186"/>
    </source>
</evidence>
<proteinExistence type="predicted"/>
<organism evidence="4 5">
    <name type="scientific">Tepidiforma thermophila (strain KCTC 52669 / CGMCC 1.13589 / G233)</name>
    <dbReference type="NCBI Taxonomy" id="2761530"/>
    <lineage>
        <taxon>Bacteria</taxon>
        <taxon>Bacillati</taxon>
        <taxon>Chloroflexota</taxon>
        <taxon>Tepidiformia</taxon>
        <taxon>Tepidiformales</taxon>
        <taxon>Tepidiformaceae</taxon>
        <taxon>Tepidiforma</taxon>
    </lineage>
</organism>
<dbReference type="PROSITE" id="PS51186">
    <property type="entry name" value="GNAT"/>
    <property type="match status" value="1"/>
</dbReference>
<evidence type="ECO:0000256" key="1">
    <source>
        <dbReference type="ARBA" id="ARBA00022679"/>
    </source>
</evidence>
<dbReference type="RefSeq" id="WP_098503660.1">
    <property type="nucleotide sequence ID" value="NZ_PDJQ01000001.1"/>
</dbReference>
<reference evidence="4 5" key="1">
    <citation type="submission" date="2017-09" db="EMBL/GenBank/DDBJ databases">
        <title>Sequencing the genomes of two abundant thermophiles in Great Basin hot springs: Thermocrinis jamiesonii and novel Chloroflexi Thermoflexus hugenholtzii.</title>
        <authorList>
            <person name="Hedlund B."/>
        </authorList>
    </citation>
    <scope>NUCLEOTIDE SEQUENCE [LARGE SCALE GENOMIC DNA]</scope>
    <source>
        <strain evidence="4 5">G233</strain>
    </source>
</reference>
<evidence type="ECO:0000313" key="4">
    <source>
        <dbReference type="EMBL" id="PFG74265.1"/>
    </source>
</evidence>
<sequence>MAERELRLQGVPARRLDYVVRQLRDPDEIRPLLRARVEYTAYALGQLEPELFARTQWYLARGTTGVGLVLHSRGGLGDATFVMGDPDAVHATLSIHPGTAQTYITCQPQHLEVLKRVYRLATQQPMVRMVVTRERFRPVREPEAVPLSGVDIRKINALYGSENGPSYYIPEHIDAGVYRGIVMGGRLVAIAGTHVVSRQEGVAVVGNVFTHPAYRGRGYATAATSAVTEALLEHCDYVVLTVDPRNTPAVAAYVRLGYREACQLLEASATRRDPSGLGASLRRLRAAIRGRKYDGAFVTLHD</sequence>
<dbReference type="Pfam" id="PF00583">
    <property type="entry name" value="Acetyltransf_1"/>
    <property type="match status" value="1"/>
</dbReference>
<protein>
    <submittedName>
        <fullName evidence="4">Acetyltransferase (GNAT) family protein</fullName>
    </submittedName>
</protein>
<gene>
    <name evidence="4" type="ORF">A9A59_1480</name>
</gene>
<dbReference type="SUPFAM" id="SSF55729">
    <property type="entry name" value="Acyl-CoA N-acyltransferases (Nat)"/>
    <property type="match status" value="1"/>
</dbReference>
<evidence type="ECO:0000256" key="2">
    <source>
        <dbReference type="ARBA" id="ARBA00023315"/>
    </source>
</evidence>
<dbReference type="EMBL" id="PDJQ01000001">
    <property type="protein sequence ID" value="PFG74265.1"/>
    <property type="molecule type" value="Genomic_DNA"/>
</dbReference>
<dbReference type="Gene3D" id="3.40.630.30">
    <property type="match status" value="1"/>
</dbReference>
<feature type="domain" description="N-acetyltransferase" evidence="3">
    <location>
        <begin position="134"/>
        <end position="284"/>
    </location>
</feature>
<dbReference type="InterPro" id="IPR050680">
    <property type="entry name" value="YpeA/RimI_acetyltransf"/>
</dbReference>
<dbReference type="InterPro" id="IPR016181">
    <property type="entry name" value="Acyl_CoA_acyltransferase"/>
</dbReference>
<name>A0A2A9HGY0_TEPT2</name>
<accession>A0A2A9HGY0</accession>
<dbReference type="PANTHER" id="PTHR43420">
    <property type="entry name" value="ACETYLTRANSFERASE"/>
    <property type="match status" value="1"/>
</dbReference>
<comment type="caution">
    <text evidence="4">The sequence shown here is derived from an EMBL/GenBank/DDBJ whole genome shotgun (WGS) entry which is preliminary data.</text>
</comment>
<dbReference type="Proteomes" id="UP000223071">
    <property type="component" value="Unassembled WGS sequence"/>
</dbReference>